<organism evidence="1 2">
    <name type="scientific">Salinimicrobium gaetbulicola</name>
    <dbReference type="NCBI Taxonomy" id="999702"/>
    <lineage>
        <taxon>Bacteria</taxon>
        <taxon>Pseudomonadati</taxon>
        <taxon>Bacteroidota</taxon>
        <taxon>Flavobacteriia</taxon>
        <taxon>Flavobacteriales</taxon>
        <taxon>Flavobacteriaceae</taxon>
        <taxon>Salinimicrobium</taxon>
    </lineage>
</organism>
<sequence length="328" mass="38127">MRLNFEAYIPFSKVDEEPDSYTTALTNELIELSDKIKIPLDDFGFATVKVHKIGQDKIEKLKKVYPTYFKHEFLDLLHFEIEIDFDSIFEFSDSGMPSEISQNDLNRALLTSIIESRFTNFIIFTQLALPGSLNTEKGLILKDGKYYHDFKGLSSSLVGIAYDKNSTWPHTRRLSIFKVWEYIIDKTKILTDKSNTNIENGLNAFTYLFDYSTNTMHNLFWAMSGIEALYAHGDLGIGYQIDKKAKLFLGEPNEFKKVLTKLYHFRSKFIHGSMSIPINNGWLSNDDQDQYDNEFYEMECTANRLLTATLQKIIDKDLKTFEFEFKLK</sequence>
<evidence type="ECO:0000313" key="2">
    <source>
        <dbReference type="Proteomes" id="UP001597100"/>
    </source>
</evidence>
<accession>A0ABW3IC09</accession>
<evidence type="ECO:0000313" key="1">
    <source>
        <dbReference type="EMBL" id="MFD0975369.1"/>
    </source>
</evidence>
<evidence type="ECO:0008006" key="3">
    <source>
        <dbReference type="Google" id="ProtNLM"/>
    </source>
</evidence>
<dbReference type="EMBL" id="JBHTJP010000005">
    <property type="protein sequence ID" value="MFD0975369.1"/>
    <property type="molecule type" value="Genomic_DNA"/>
</dbReference>
<keyword evidence="2" id="KW-1185">Reference proteome</keyword>
<name>A0ABW3IC09_9FLAO</name>
<gene>
    <name evidence="1" type="ORF">ACFQ1G_01060</name>
</gene>
<dbReference type="RefSeq" id="WP_380736388.1">
    <property type="nucleotide sequence ID" value="NZ_JBHTJP010000005.1"/>
</dbReference>
<protein>
    <recommendedName>
        <fullName evidence="3">Apea-like HEPN domain-containing protein</fullName>
    </recommendedName>
</protein>
<comment type="caution">
    <text evidence="1">The sequence shown here is derived from an EMBL/GenBank/DDBJ whole genome shotgun (WGS) entry which is preliminary data.</text>
</comment>
<proteinExistence type="predicted"/>
<dbReference type="Proteomes" id="UP001597100">
    <property type="component" value="Unassembled WGS sequence"/>
</dbReference>
<reference evidence="2" key="1">
    <citation type="journal article" date="2019" name="Int. J. Syst. Evol. Microbiol.">
        <title>The Global Catalogue of Microorganisms (GCM) 10K type strain sequencing project: providing services to taxonomists for standard genome sequencing and annotation.</title>
        <authorList>
            <consortium name="The Broad Institute Genomics Platform"/>
            <consortium name="The Broad Institute Genome Sequencing Center for Infectious Disease"/>
            <person name="Wu L."/>
            <person name="Ma J."/>
        </authorList>
    </citation>
    <scope>NUCLEOTIDE SEQUENCE [LARGE SCALE GENOMIC DNA]</scope>
    <source>
        <strain evidence="2">CCUG 60898</strain>
    </source>
</reference>